<keyword evidence="1" id="KW-0675">Receptor</keyword>
<reference evidence="1" key="1">
    <citation type="submission" date="2023-07" db="EMBL/GenBank/DDBJ databases">
        <title>Black Yeasts Isolated from many extreme environments.</title>
        <authorList>
            <person name="Coleine C."/>
            <person name="Stajich J.E."/>
            <person name="Selbmann L."/>
        </authorList>
    </citation>
    <scope>NUCLEOTIDE SEQUENCE</scope>
    <source>
        <strain evidence="1">CCFEE 5714</strain>
    </source>
</reference>
<evidence type="ECO:0000313" key="2">
    <source>
        <dbReference type="Proteomes" id="UP001281147"/>
    </source>
</evidence>
<comment type="caution">
    <text evidence="1">The sequence shown here is derived from an EMBL/GenBank/DDBJ whole genome shotgun (WGS) entry which is preliminary data.</text>
</comment>
<dbReference type="EMBL" id="JAUTXU010000256">
    <property type="protein sequence ID" value="KAK3691808.1"/>
    <property type="molecule type" value="Genomic_DNA"/>
</dbReference>
<keyword evidence="2" id="KW-1185">Reference proteome</keyword>
<gene>
    <name evidence="1" type="primary">GPR1_2</name>
    <name evidence="1" type="ORF">LTR37_018407</name>
</gene>
<protein>
    <submittedName>
        <fullName evidence="1">G protein-coupled receptor gpr1</fullName>
    </submittedName>
</protein>
<dbReference type="Proteomes" id="UP001281147">
    <property type="component" value="Unassembled WGS sequence"/>
</dbReference>
<evidence type="ECO:0000313" key="1">
    <source>
        <dbReference type="EMBL" id="KAK3691808.1"/>
    </source>
</evidence>
<sequence length="499" mass="56872">MSHVGFELCDFAVLFMSVHMYLQIFPPRRSFLGLGHDGLYRIRHWVIAAWVLIPTLSGALAFTNPRPAFMAQGGFCNLPLRPIYYRLALFWIPRYLIWIYVIFVTVSIYRYVGNMKRHSRQLSSFNVEHGNESEEDCAPDDMSSICRIKSKKGGPPETTETLSVANATRRQSMPTWSAGYNQEPSPFVSTSKSTPASRRGSHQVANGSTAEDLTPASNDHRASINSLASMRSMRSSIAASMDNALGALPPIVEGEPIANNQVRGTSHSASRAIRQRRRVIQRQTRLLFIYPCVYMLLWIVPFAINIMNYTDYFAQHPNFPLRVVSLTCMMSMTFIDVIIFCWRERPWRHIPGSDGSFFGSFLWWRFCFEHAWAQDRRASKAPSHMGDQNNEKEKDEKERSESQAGLLGSLKRWSIVRKLSSPRGSDASAATAAVSARPTVPHKRTFSGGSDRRFLDAERAHERLALERAEYEQNRQSLQDKRSSVVSKDRKEWFDQQVE</sequence>
<organism evidence="1 2">
    <name type="scientific">Vermiconidia calcicola</name>
    <dbReference type="NCBI Taxonomy" id="1690605"/>
    <lineage>
        <taxon>Eukaryota</taxon>
        <taxon>Fungi</taxon>
        <taxon>Dikarya</taxon>
        <taxon>Ascomycota</taxon>
        <taxon>Pezizomycotina</taxon>
        <taxon>Dothideomycetes</taxon>
        <taxon>Dothideomycetidae</taxon>
        <taxon>Mycosphaerellales</taxon>
        <taxon>Extremaceae</taxon>
        <taxon>Vermiconidia</taxon>
    </lineage>
</organism>
<accession>A0ACC3MII2</accession>
<name>A0ACC3MII2_9PEZI</name>
<proteinExistence type="predicted"/>